<dbReference type="GO" id="GO:0005506">
    <property type="term" value="F:iron ion binding"/>
    <property type="evidence" value="ECO:0007669"/>
    <property type="project" value="InterPro"/>
</dbReference>
<evidence type="ECO:0000256" key="6">
    <source>
        <dbReference type="ARBA" id="ARBA00023136"/>
    </source>
</evidence>
<name>A0A6M0QV60_9RHOB</name>
<evidence type="ECO:0000256" key="7">
    <source>
        <dbReference type="SAM" id="Phobius"/>
    </source>
</evidence>
<dbReference type="EMBL" id="JAAIVJ010000005">
    <property type="protein sequence ID" value="NEY90744.1"/>
    <property type="molecule type" value="Genomic_DNA"/>
</dbReference>
<feature type="transmembrane region" description="Helical" evidence="7">
    <location>
        <begin position="12"/>
        <end position="32"/>
    </location>
</feature>
<keyword evidence="5" id="KW-0443">Lipid metabolism</keyword>
<dbReference type="InterPro" id="IPR051689">
    <property type="entry name" value="Sterol_desaturase/TMEM195"/>
</dbReference>
<dbReference type="AlphaFoldDB" id="A0A6M0QV60"/>
<feature type="transmembrane region" description="Helical" evidence="7">
    <location>
        <begin position="94"/>
        <end position="113"/>
    </location>
</feature>
<feature type="transmembrane region" description="Helical" evidence="7">
    <location>
        <begin position="53"/>
        <end position="74"/>
    </location>
</feature>
<evidence type="ECO:0000256" key="5">
    <source>
        <dbReference type="ARBA" id="ARBA00023098"/>
    </source>
</evidence>
<dbReference type="Pfam" id="PF04116">
    <property type="entry name" value="FA_hydroxylase"/>
    <property type="match status" value="1"/>
</dbReference>
<dbReference type="GO" id="GO:0006643">
    <property type="term" value="P:membrane lipid metabolic process"/>
    <property type="evidence" value="ECO:0007669"/>
    <property type="project" value="TreeGrafter"/>
</dbReference>
<keyword evidence="10" id="KW-1185">Reference proteome</keyword>
<dbReference type="Proteomes" id="UP000477782">
    <property type="component" value="Unassembled WGS sequence"/>
</dbReference>
<dbReference type="PANTHER" id="PTHR21624:SF1">
    <property type="entry name" value="ALKYLGLYCEROL MONOOXYGENASE"/>
    <property type="match status" value="1"/>
</dbReference>
<dbReference type="PANTHER" id="PTHR21624">
    <property type="entry name" value="STEROL DESATURASE-RELATED PROTEIN"/>
    <property type="match status" value="1"/>
</dbReference>
<feature type="domain" description="Fatty acid hydroxylase" evidence="8">
    <location>
        <begin position="101"/>
        <end position="233"/>
    </location>
</feature>
<dbReference type="GO" id="GO:0012505">
    <property type="term" value="C:endomembrane system"/>
    <property type="evidence" value="ECO:0007669"/>
    <property type="project" value="UniProtKB-SubCell"/>
</dbReference>
<evidence type="ECO:0000256" key="4">
    <source>
        <dbReference type="ARBA" id="ARBA00023002"/>
    </source>
</evidence>
<accession>A0A6M0QV60</accession>
<dbReference type="GO" id="GO:0008610">
    <property type="term" value="P:lipid biosynthetic process"/>
    <property type="evidence" value="ECO:0007669"/>
    <property type="project" value="InterPro"/>
</dbReference>
<organism evidence="9 10">
    <name type="scientific">Tabrizicola oligotrophica</name>
    <dbReference type="NCBI Taxonomy" id="2710650"/>
    <lineage>
        <taxon>Bacteria</taxon>
        <taxon>Pseudomonadati</taxon>
        <taxon>Pseudomonadota</taxon>
        <taxon>Alphaproteobacteria</taxon>
        <taxon>Rhodobacterales</taxon>
        <taxon>Paracoccaceae</taxon>
        <taxon>Tabrizicola</taxon>
    </lineage>
</organism>
<sequence>MEDLARNSAVNLLVATKALVLPALFFLCLGLATKGSALLGDIRRTARETALNLQVMLANVLLVVPLFALANQAMSGFFAQPGRQLVDTATWSQLPAWLVILLAVIWGDFVGYWRHRLEHSAVLWPSHAIHHSDTQMTWLALERFHPINRATTFLIDGAAVMALGFPPEAALANHLVRHYYGFFIHADLPWTYGRLGLIFVSPAMHRWHHAADPQAFDTNYATVFSVFDRAFGTFRVPGPCTVPLGVTDRIPQTLLGQLRHPFRRTVYRGLFRRK</sequence>
<keyword evidence="4" id="KW-0560">Oxidoreductase</keyword>
<keyword evidence="6 7" id="KW-0472">Membrane</keyword>
<evidence type="ECO:0000256" key="3">
    <source>
        <dbReference type="ARBA" id="ARBA00022989"/>
    </source>
</evidence>
<evidence type="ECO:0000259" key="8">
    <source>
        <dbReference type="Pfam" id="PF04116"/>
    </source>
</evidence>
<protein>
    <submittedName>
        <fullName evidence="9">Sterol desaturase family protein</fullName>
    </submittedName>
</protein>
<gene>
    <name evidence="9" type="ORF">G4Z14_10590</name>
</gene>
<comment type="caution">
    <text evidence="9">The sequence shown here is derived from an EMBL/GenBank/DDBJ whole genome shotgun (WGS) entry which is preliminary data.</text>
</comment>
<comment type="subcellular location">
    <subcellularLocation>
        <location evidence="1">Endomembrane system</location>
        <topology evidence="1">Multi-pass membrane protein</topology>
    </subcellularLocation>
</comment>
<evidence type="ECO:0000313" key="10">
    <source>
        <dbReference type="Proteomes" id="UP000477782"/>
    </source>
</evidence>
<evidence type="ECO:0000256" key="1">
    <source>
        <dbReference type="ARBA" id="ARBA00004127"/>
    </source>
</evidence>
<dbReference type="InterPro" id="IPR006694">
    <property type="entry name" value="Fatty_acid_hydroxylase"/>
</dbReference>
<keyword evidence="2 7" id="KW-0812">Transmembrane</keyword>
<dbReference type="GO" id="GO:0016020">
    <property type="term" value="C:membrane"/>
    <property type="evidence" value="ECO:0007669"/>
    <property type="project" value="GOC"/>
</dbReference>
<evidence type="ECO:0000256" key="2">
    <source>
        <dbReference type="ARBA" id="ARBA00022692"/>
    </source>
</evidence>
<dbReference type="GO" id="GO:0050479">
    <property type="term" value="F:glyceryl-ether monooxygenase activity"/>
    <property type="evidence" value="ECO:0007669"/>
    <property type="project" value="TreeGrafter"/>
</dbReference>
<reference evidence="9 10" key="1">
    <citation type="submission" date="2020-02" db="EMBL/GenBank/DDBJ databases">
        <authorList>
            <person name="Chen W.-M."/>
        </authorList>
    </citation>
    <scope>NUCLEOTIDE SEQUENCE [LARGE SCALE GENOMIC DNA]</scope>
    <source>
        <strain evidence="9 10">KMS-5</strain>
    </source>
</reference>
<evidence type="ECO:0000313" key="9">
    <source>
        <dbReference type="EMBL" id="NEY90744.1"/>
    </source>
</evidence>
<proteinExistence type="predicted"/>
<keyword evidence="3 7" id="KW-1133">Transmembrane helix</keyword>